<protein>
    <recommendedName>
        <fullName evidence="1">Fibronectin type-III domain-containing protein</fullName>
    </recommendedName>
</protein>
<dbReference type="InterPro" id="IPR003961">
    <property type="entry name" value="FN3_dom"/>
</dbReference>
<organism evidence="2">
    <name type="scientific">uncultured Caudovirales phage</name>
    <dbReference type="NCBI Taxonomy" id="2100421"/>
    <lineage>
        <taxon>Viruses</taxon>
        <taxon>Duplodnaviria</taxon>
        <taxon>Heunggongvirae</taxon>
        <taxon>Uroviricota</taxon>
        <taxon>Caudoviricetes</taxon>
        <taxon>Peduoviridae</taxon>
        <taxon>Maltschvirus</taxon>
        <taxon>Maltschvirus maltsch</taxon>
    </lineage>
</organism>
<sequence length="281" mass="28791">MARIIPNQNTWVGWTTTAPASLSAPTTAEIAACVDFTPFVISMTANSTGNTVPTPTIDSLFETSVPGTTTASFTADFYRDDTADTAWTTLIRATKGYFIISRFGGTGSNQAPAAGQIVEVWPVTITSRSAGPMSSNTVQTFTVNAAVPVEPVENATVTSASSVPTSPLNIAASLAAGVSGSTATVGIGAATVLTLDWDVPAYLGTPASPYYKVYKSSTTSFASTTEITSGIVKSGTTAVITTSSNAANFTTAGTWYVKVSAINSNGEGPLSTNYITVTVTA</sequence>
<evidence type="ECO:0000313" key="2">
    <source>
        <dbReference type="EMBL" id="CAB4194549.1"/>
    </source>
</evidence>
<accession>A0A6J5RC14</accession>
<dbReference type="Pfam" id="PF25595">
    <property type="entry name" value="Phage_TTP_16"/>
    <property type="match status" value="1"/>
</dbReference>
<evidence type="ECO:0000259" key="1">
    <source>
        <dbReference type="PROSITE" id="PS50853"/>
    </source>
</evidence>
<dbReference type="InterPro" id="IPR036116">
    <property type="entry name" value="FN3_sf"/>
</dbReference>
<dbReference type="SUPFAM" id="SSF49265">
    <property type="entry name" value="Fibronectin type III"/>
    <property type="match status" value="1"/>
</dbReference>
<proteinExistence type="predicted"/>
<dbReference type="EMBL" id="LR797213">
    <property type="protein sequence ID" value="CAB4194549.1"/>
    <property type="molecule type" value="Genomic_DNA"/>
</dbReference>
<name>A0A6J5RC14_9CAUD</name>
<dbReference type="InterPro" id="IPR058009">
    <property type="entry name" value="TTP_Phage_16"/>
</dbReference>
<gene>
    <name evidence="2" type="ORF">UFOVP1264_4</name>
</gene>
<dbReference type="PROSITE" id="PS50853">
    <property type="entry name" value="FN3"/>
    <property type="match status" value="1"/>
</dbReference>
<reference evidence="2" key="1">
    <citation type="submission" date="2020-05" db="EMBL/GenBank/DDBJ databases">
        <authorList>
            <person name="Chiriac C."/>
            <person name="Salcher M."/>
            <person name="Ghai R."/>
            <person name="Kavagutti S V."/>
        </authorList>
    </citation>
    <scope>NUCLEOTIDE SEQUENCE</scope>
</reference>
<feature type="domain" description="Fibronectin type-III" evidence="1">
    <location>
        <begin position="177"/>
        <end position="281"/>
    </location>
</feature>